<evidence type="ECO:0000313" key="2">
    <source>
        <dbReference type="Proteomes" id="UP001157502"/>
    </source>
</evidence>
<reference evidence="1" key="1">
    <citation type="submission" date="2021-05" db="EMBL/GenBank/DDBJ databases">
        <authorList>
            <person name="Pan Q."/>
            <person name="Jouanno E."/>
            <person name="Zahm M."/>
            <person name="Klopp C."/>
            <person name="Cabau C."/>
            <person name="Louis A."/>
            <person name="Berthelot C."/>
            <person name="Parey E."/>
            <person name="Roest Crollius H."/>
            <person name="Montfort J."/>
            <person name="Robinson-Rechavi M."/>
            <person name="Bouchez O."/>
            <person name="Lampietro C."/>
            <person name="Lopez Roques C."/>
            <person name="Donnadieu C."/>
            <person name="Postlethwait J."/>
            <person name="Bobe J."/>
            <person name="Dillon D."/>
            <person name="Chandos A."/>
            <person name="von Hippel F."/>
            <person name="Guiguen Y."/>
        </authorList>
    </citation>
    <scope>NUCLEOTIDE SEQUENCE</scope>
    <source>
        <strain evidence="1">YG-Jan2019</strain>
    </source>
</reference>
<proteinExistence type="predicted"/>
<evidence type="ECO:0000313" key="1">
    <source>
        <dbReference type="EMBL" id="KAJ7991614.1"/>
    </source>
</evidence>
<comment type="caution">
    <text evidence="1">The sequence shown here is derived from an EMBL/GenBank/DDBJ whole genome shotgun (WGS) entry which is preliminary data.</text>
</comment>
<gene>
    <name evidence="1" type="ORF">DPEC_G00285730</name>
</gene>
<sequence>MDSVKTLLVTDEKYHPGAPGQNPAWKSWGESLPLAIQAALQVHGAPLCVHNTGRRSVSLSLRELTIHEHFDQPFKVKPFIRLDSSQSGTGFLKGQRIDLATVSVSTRGSVIKEGSTFKIRGPWTTLQQIYQAEH</sequence>
<protein>
    <submittedName>
        <fullName evidence="1">Uncharacterized protein</fullName>
    </submittedName>
</protein>
<organism evidence="1 2">
    <name type="scientific">Dallia pectoralis</name>
    <name type="common">Alaska blackfish</name>
    <dbReference type="NCBI Taxonomy" id="75939"/>
    <lineage>
        <taxon>Eukaryota</taxon>
        <taxon>Metazoa</taxon>
        <taxon>Chordata</taxon>
        <taxon>Craniata</taxon>
        <taxon>Vertebrata</taxon>
        <taxon>Euteleostomi</taxon>
        <taxon>Actinopterygii</taxon>
        <taxon>Neopterygii</taxon>
        <taxon>Teleostei</taxon>
        <taxon>Protacanthopterygii</taxon>
        <taxon>Esociformes</taxon>
        <taxon>Umbridae</taxon>
        <taxon>Dallia</taxon>
    </lineage>
</organism>
<dbReference type="EMBL" id="CM055753">
    <property type="protein sequence ID" value="KAJ7991614.1"/>
    <property type="molecule type" value="Genomic_DNA"/>
</dbReference>
<keyword evidence="2" id="KW-1185">Reference proteome</keyword>
<name>A0ACC2FJR7_DALPE</name>
<dbReference type="Proteomes" id="UP001157502">
    <property type="component" value="Chromosome 26"/>
</dbReference>
<accession>A0ACC2FJR7</accession>